<dbReference type="InterPro" id="IPR028098">
    <property type="entry name" value="Glyco_trans_4-like_N"/>
</dbReference>
<dbReference type="Proteomes" id="UP001310022">
    <property type="component" value="Unassembled WGS sequence"/>
</dbReference>
<accession>A0AAN5AJS3</accession>
<gene>
    <name evidence="3" type="ORF">PEDI_03080</name>
</gene>
<comment type="caution">
    <text evidence="3">The sequence shown here is derived from an EMBL/GenBank/DDBJ whole genome shotgun (WGS) entry which is preliminary data.</text>
</comment>
<evidence type="ECO:0000313" key="3">
    <source>
        <dbReference type="EMBL" id="GJM59756.1"/>
    </source>
</evidence>
<organism evidence="3 4">
    <name type="scientific">Persicobacter diffluens</name>
    <dbReference type="NCBI Taxonomy" id="981"/>
    <lineage>
        <taxon>Bacteria</taxon>
        <taxon>Pseudomonadati</taxon>
        <taxon>Bacteroidota</taxon>
        <taxon>Cytophagia</taxon>
        <taxon>Cytophagales</taxon>
        <taxon>Persicobacteraceae</taxon>
        <taxon>Persicobacter</taxon>
    </lineage>
</organism>
<dbReference type="EMBL" id="BQKE01000001">
    <property type="protein sequence ID" value="GJM59756.1"/>
    <property type="molecule type" value="Genomic_DNA"/>
</dbReference>
<dbReference type="Pfam" id="PF13439">
    <property type="entry name" value="Glyco_transf_4"/>
    <property type="match status" value="1"/>
</dbReference>
<protein>
    <submittedName>
        <fullName evidence="3">Uncharacterized protein</fullName>
    </submittedName>
</protein>
<keyword evidence="4" id="KW-1185">Reference proteome</keyword>
<feature type="domain" description="Glycosyl transferase family 1" evidence="1">
    <location>
        <begin position="187"/>
        <end position="356"/>
    </location>
</feature>
<proteinExistence type="predicted"/>
<dbReference type="CDD" id="cd03801">
    <property type="entry name" value="GT4_PimA-like"/>
    <property type="match status" value="1"/>
</dbReference>
<feature type="domain" description="Glycosyltransferase subfamily 4-like N-terminal" evidence="2">
    <location>
        <begin position="32"/>
        <end position="169"/>
    </location>
</feature>
<dbReference type="GO" id="GO:0016757">
    <property type="term" value="F:glycosyltransferase activity"/>
    <property type="evidence" value="ECO:0007669"/>
    <property type="project" value="InterPro"/>
</dbReference>
<dbReference type="RefSeq" id="WP_338235718.1">
    <property type="nucleotide sequence ID" value="NZ_BQKE01000001.1"/>
</dbReference>
<dbReference type="AlphaFoldDB" id="A0AAN5AJS3"/>
<dbReference type="InterPro" id="IPR050194">
    <property type="entry name" value="Glycosyltransferase_grp1"/>
</dbReference>
<dbReference type="Gene3D" id="3.40.50.2000">
    <property type="entry name" value="Glycogen Phosphorylase B"/>
    <property type="match status" value="2"/>
</dbReference>
<dbReference type="InterPro" id="IPR001296">
    <property type="entry name" value="Glyco_trans_1"/>
</dbReference>
<evidence type="ECO:0000313" key="4">
    <source>
        <dbReference type="Proteomes" id="UP001310022"/>
    </source>
</evidence>
<evidence type="ECO:0000259" key="2">
    <source>
        <dbReference type="Pfam" id="PF13439"/>
    </source>
</evidence>
<sequence length="387" mass="43700">MNILVIGHEASRTGAPIFLEHWCRWVKSNTEHDIRILLVNGGEIVENYQSIAPTQVLEKNLYGKWMPKFLRKRKLEYSDVKLEDQQFQPDIIYVNTSAASHISSQLTAKYSVPCVTHVHELENIIAKLGQEMWADNLKSTDTFIAVSEAVKNNLLQKRKVPENKIRLHYELADLAAFNKHKLDDTQKKQFKKELGISENALIIGASGTIIKRKGYDWFIKTAALCKAKYPDLNIAFLWVGGDEKKLHKLKKDHAEALAKADITFIPNTANPQKYYSLFDVFYMCSIEDPFPLVVLENAALGNPTVCYQNAGGIPEFVKEDAGFSVPFTDIEAAADKFALFYNDRSLLATMGQTAENRALTNHNIEKISSEIMETLEETLKSLPSCKG</sequence>
<reference evidence="3 4" key="1">
    <citation type="submission" date="2021-12" db="EMBL/GenBank/DDBJ databases">
        <title>Genome sequencing of bacteria with rrn-lacking chromosome and rrn-plasmid.</title>
        <authorList>
            <person name="Anda M."/>
            <person name="Iwasaki W."/>
        </authorList>
    </citation>
    <scope>NUCLEOTIDE SEQUENCE [LARGE SCALE GENOMIC DNA]</scope>
    <source>
        <strain evidence="3 4">NBRC 15940</strain>
    </source>
</reference>
<dbReference type="Pfam" id="PF00534">
    <property type="entry name" value="Glycos_transf_1"/>
    <property type="match status" value="1"/>
</dbReference>
<dbReference type="SUPFAM" id="SSF53756">
    <property type="entry name" value="UDP-Glycosyltransferase/glycogen phosphorylase"/>
    <property type="match status" value="1"/>
</dbReference>
<dbReference type="PANTHER" id="PTHR45947:SF3">
    <property type="entry name" value="SULFOQUINOVOSYL TRANSFERASE SQD2"/>
    <property type="match status" value="1"/>
</dbReference>
<name>A0AAN5AJS3_9BACT</name>
<evidence type="ECO:0000259" key="1">
    <source>
        <dbReference type="Pfam" id="PF00534"/>
    </source>
</evidence>
<dbReference type="PANTHER" id="PTHR45947">
    <property type="entry name" value="SULFOQUINOVOSYL TRANSFERASE SQD2"/>
    <property type="match status" value="1"/>
</dbReference>